<sequence length="222" mass="24888">MAKKVKKSKEYRKPSQFVEQQGEILDRRLRAYNGVESTSHENKSNPMLLISAGLVICVFLFFYLHVMTLNQMKDLSDGLTMPDQRIFGYTLDDIQALRSVMDDDARGQLNYVHKTAGLLFPLFTGGISMLLFIRWIPNRSTRWLAWCAPLGFAVVDIIENFAIDALFSAGEVTAGAVMFASILTTIRWALLIITAGLIVGLGITRGNRALKLKMEKLRGETP</sequence>
<feature type="transmembrane region" description="Helical" evidence="1">
    <location>
        <begin position="175"/>
        <end position="204"/>
    </location>
</feature>
<proteinExistence type="predicted"/>
<organism evidence="2 3">
    <name type="scientific">Glutamicibacter uratoxydans</name>
    <name type="common">Arthrobacter uratoxydans</name>
    <dbReference type="NCBI Taxonomy" id="43667"/>
    <lineage>
        <taxon>Bacteria</taxon>
        <taxon>Bacillati</taxon>
        <taxon>Actinomycetota</taxon>
        <taxon>Actinomycetes</taxon>
        <taxon>Micrococcales</taxon>
        <taxon>Micrococcaceae</taxon>
        <taxon>Glutamicibacter</taxon>
    </lineage>
</organism>
<reference evidence="2 3" key="1">
    <citation type="submission" date="2019-06" db="EMBL/GenBank/DDBJ databases">
        <title>Whole genome shotgun sequence of Glutamicibacter uratoxydans NBRC 15515.</title>
        <authorList>
            <person name="Hosoyama A."/>
            <person name="Uohara A."/>
            <person name="Ohji S."/>
            <person name="Ichikawa N."/>
        </authorList>
    </citation>
    <scope>NUCLEOTIDE SEQUENCE [LARGE SCALE GENOMIC DNA]</scope>
    <source>
        <strain evidence="2 3">NBRC 15515</strain>
    </source>
</reference>
<feature type="transmembrane region" description="Helical" evidence="1">
    <location>
        <begin position="143"/>
        <end position="163"/>
    </location>
</feature>
<evidence type="ECO:0000313" key="2">
    <source>
        <dbReference type="EMBL" id="GED05573.1"/>
    </source>
</evidence>
<keyword evidence="1" id="KW-1133">Transmembrane helix</keyword>
<accession>A0A4Y4DLU1</accession>
<dbReference type="EMBL" id="BJNY01000005">
    <property type="protein sequence ID" value="GED05573.1"/>
    <property type="molecule type" value="Genomic_DNA"/>
</dbReference>
<gene>
    <name evidence="2" type="ORF">AUR04nite_11050</name>
</gene>
<feature type="transmembrane region" description="Helical" evidence="1">
    <location>
        <begin position="47"/>
        <end position="66"/>
    </location>
</feature>
<name>A0A4Y4DLU1_GLUUR</name>
<comment type="caution">
    <text evidence="2">The sequence shown here is derived from an EMBL/GenBank/DDBJ whole genome shotgun (WGS) entry which is preliminary data.</text>
</comment>
<keyword evidence="1" id="KW-0472">Membrane</keyword>
<feature type="transmembrane region" description="Helical" evidence="1">
    <location>
        <begin position="118"/>
        <end position="136"/>
    </location>
</feature>
<dbReference type="AlphaFoldDB" id="A0A4Y4DLU1"/>
<keyword evidence="3" id="KW-1185">Reference proteome</keyword>
<keyword evidence="1" id="KW-0812">Transmembrane</keyword>
<protein>
    <submittedName>
        <fullName evidence="2">Uncharacterized protein</fullName>
    </submittedName>
</protein>
<dbReference type="RefSeq" id="WP_246055382.1">
    <property type="nucleotide sequence ID" value="NZ_BAAAJL010000008.1"/>
</dbReference>
<evidence type="ECO:0000313" key="3">
    <source>
        <dbReference type="Proteomes" id="UP000316612"/>
    </source>
</evidence>
<dbReference type="Proteomes" id="UP000316612">
    <property type="component" value="Unassembled WGS sequence"/>
</dbReference>
<evidence type="ECO:0000256" key="1">
    <source>
        <dbReference type="SAM" id="Phobius"/>
    </source>
</evidence>